<evidence type="ECO:0000256" key="13">
    <source>
        <dbReference type="SAM" id="SignalP"/>
    </source>
</evidence>
<keyword evidence="8" id="KW-0735">Signal-anchor</keyword>
<evidence type="ECO:0000256" key="2">
    <source>
        <dbReference type="ARBA" id="ARBA00004323"/>
    </source>
</evidence>
<keyword evidence="6" id="KW-0808">Transferase</keyword>
<keyword evidence="13" id="KW-0732">Signal</keyword>
<dbReference type="InterPro" id="IPR001079">
    <property type="entry name" value="Galectin_CRD"/>
</dbReference>
<dbReference type="PROSITE" id="PS51304">
    <property type="entry name" value="GALECTIN"/>
    <property type="match status" value="1"/>
</dbReference>
<dbReference type="SUPFAM" id="SSF49899">
    <property type="entry name" value="Concanavalin A-like lectins/glucanases"/>
    <property type="match status" value="1"/>
</dbReference>
<evidence type="ECO:0000256" key="5">
    <source>
        <dbReference type="ARBA" id="ARBA00022676"/>
    </source>
</evidence>
<dbReference type="UniPathway" id="UPA00378"/>
<dbReference type="Gene3D" id="2.60.120.200">
    <property type="match status" value="1"/>
</dbReference>
<comment type="pathway">
    <text evidence="3">Protein modification; protein glycosylation.</text>
</comment>
<accession>A0A835UX93</accession>
<feature type="domain" description="Galectin" evidence="14">
    <location>
        <begin position="116"/>
        <end position="281"/>
    </location>
</feature>
<evidence type="ECO:0000313" key="15">
    <source>
        <dbReference type="EMBL" id="KAG0475136.1"/>
    </source>
</evidence>
<keyword evidence="11" id="KW-0472">Membrane</keyword>
<comment type="cofactor">
    <cofactor evidence="1">
        <name>Mn(2+)</name>
        <dbReference type="ChEBI" id="CHEBI:29035"/>
    </cofactor>
</comment>
<evidence type="ECO:0000256" key="3">
    <source>
        <dbReference type="ARBA" id="ARBA00004922"/>
    </source>
</evidence>
<dbReference type="SMART" id="SM00908">
    <property type="entry name" value="Gal-bind_lectin"/>
    <property type="match status" value="1"/>
</dbReference>
<comment type="subcellular location">
    <subcellularLocation>
        <location evidence="2">Golgi apparatus membrane</location>
        <topology evidence="2">Single-pass type II membrane protein</topology>
    </subcellularLocation>
</comment>
<evidence type="ECO:0000256" key="4">
    <source>
        <dbReference type="ARBA" id="ARBA00008661"/>
    </source>
</evidence>
<dbReference type="OrthoDB" id="2139606at2759"/>
<dbReference type="GO" id="GO:1901137">
    <property type="term" value="P:carbohydrate derivative biosynthetic process"/>
    <property type="evidence" value="ECO:0007669"/>
    <property type="project" value="UniProtKB-ARBA"/>
</dbReference>
<evidence type="ECO:0000256" key="11">
    <source>
        <dbReference type="ARBA" id="ARBA00023136"/>
    </source>
</evidence>
<keyword evidence="5" id="KW-0328">Glycosyltransferase</keyword>
<dbReference type="Pfam" id="PF01762">
    <property type="entry name" value="Galactosyl_T"/>
    <property type="match status" value="1"/>
</dbReference>
<keyword evidence="9" id="KW-1133">Transmembrane helix</keyword>
<evidence type="ECO:0000313" key="16">
    <source>
        <dbReference type="Proteomes" id="UP000639772"/>
    </source>
</evidence>
<evidence type="ECO:0000256" key="10">
    <source>
        <dbReference type="ARBA" id="ARBA00023034"/>
    </source>
</evidence>
<comment type="similarity">
    <text evidence="4">Belongs to the glycosyltransferase 31 family.</text>
</comment>
<proteinExistence type="inferred from homology"/>
<sequence length="556" mass="61607">MKRWSGGILILSLSAILLLRYSLLPATVPRRPSTVYSSSHLSSVSDPNPLPNLIWPHLRPLLSRSDSLPSTSSAAREAASAWTDLAAELPLKLSSLSNVSTSCPFSAVAFVSGNITSLSIPCGFVEDSAITIVAIPSGPFYLDLVGSGTRRLSSSGTTSASPEATDPPLCIALGRRKLGGWNGKVDELVRCNVHSGESTTKSKLNSSVANGRKTMSLSSINFPFTEGLPFTSTLWAGHEGFHMTVNGRHETSLMYKERLEPWSVIGVRVQGDLEVLSCFANGLPVAEDLELVRDVDKLRAPKLAKHRLFMLIGVISSSNNFARRQALRRSWMQYEVVRSGEVAVRFLVGLHKNKEVNLELLKEARTYGDIQLMPFIDYYSLITLKTVALCILGVKIIPAKYIMKCDDDAFVRIDEIILGLKKQDANGLLYGLISFESSPERDKDSKWYITNEEWPHDSYPPWAHGPGYIISRDIAKFVAKGHAEGKLQLFKLEDVAMGIWVQKFKENGGKVNYVNDERFRNAGCESDYVLAHYQGPRNLLCLWEKIQREHVATCCE</sequence>
<keyword evidence="7" id="KW-0812">Transmembrane</keyword>
<dbReference type="PANTHER" id="PTHR11214">
    <property type="entry name" value="BETA-1,3-N-ACETYLGLUCOSAMINYLTRANSFERASE"/>
    <property type="match status" value="1"/>
</dbReference>
<dbReference type="PANTHER" id="PTHR11214:SF3">
    <property type="entry name" value="BETA-1,3-GALACTOSYLTRANSFERASE 6"/>
    <property type="match status" value="1"/>
</dbReference>
<dbReference type="AlphaFoldDB" id="A0A835UX93"/>
<dbReference type="GO" id="GO:0008378">
    <property type="term" value="F:galactosyltransferase activity"/>
    <property type="evidence" value="ECO:0007669"/>
    <property type="project" value="UniProtKB-ARBA"/>
</dbReference>
<evidence type="ECO:0000256" key="6">
    <source>
        <dbReference type="ARBA" id="ARBA00022679"/>
    </source>
</evidence>
<evidence type="ECO:0000256" key="9">
    <source>
        <dbReference type="ARBA" id="ARBA00022989"/>
    </source>
</evidence>
<evidence type="ECO:0000259" key="14">
    <source>
        <dbReference type="PROSITE" id="PS51304"/>
    </source>
</evidence>
<evidence type="ECO:0000256" key="8">
    <source>
        <dbReference type="ARBA" id="ARBA00022968"/>
    </source>
</evidence>
<feature type="chain" id="PRO_5032296370" description="Galectin domain-containing protein" evidence="13">
    <location>
        <begin position="26"/>
        <end position="556"/>
    </location>
</feature>
<dbReference type="Gene3D" id="3.90.550.50">
    <property type="match status" value="1"/>
</dbReference>
<gene>
    <name evidence="15" type="ORF">HPP92_014822</name>
</gene>
<evidence type="ECO:0000256" key="1">
    <source>
        <dbReference type="ARBA" id="ARBA00001936"/>
    </source>
</evidence>
<dbReference type="Proteomes" id="UP000639772">
    <property type="component" value="Chromosome 7"/>
</dbReference>
<keyword evidence="10" id="KW-0333">Golgi apparatus</keyword>
<dbReference type="InterPro" id="IPR013320">
    <property type="entry name" value="ConA-like_dom_sf"/>
</dbReference>
<comment type="caution">
    <text evidence="15">The sequence shown here is derived from an EMBL/GenBank/DDBJ whole genome shotgun (WGS) entry which is preliminary data.</text>
</comment>
<reference evidence="15 16" key="1">
    <citation type="journal article" date="2020" name="Nat. Food">
        <title>A phased Vanilla planifolia genome enables genetic improvement of flavour and production.</title>
        <authorList>
            <person name="Hasing T."/>
            <person name="Tang H."/>
            <person name="Brym M."/>
            <person name="Khazi F."/>
            <person name="Huang T."/>
            <person name="Chambers A.H."/>
        </authorList>
    </citation>
    <scope>NUCLEOTIDE SEQUENCE [LARGE SCALE GENOMIC DNA]</scope>
    <source>
        <tissue evidence="15">Leaf</tissue>
    </source>
</reference>
<evidence type="ECO:0000256" key="7">
    <source>
        <dbReference type="ARBA" id="ARBA00022692"/>
    </source>
</evidence>
<dbReference type="GO" id="GO:0000139">
    <property type="term" value="C:Golgi membrane"/>
    <property type="evidence" value="ECO:0007669"/>
    <property type="project" value="UniProtKB-SubCell"/>
</dbReference>
<protein>
    <recommendedName>
        <fullName evidence="14">Galectin domain-containing protein</fullName>
    </recommendedName>
</protein>
<dbReference type="EMBL" id="JADCNM010000007">
    <property type="protein sequence ID" value="KAG0475136.1"/>
    <property type="molecule type" value="Genomic_DNA"/>
</dbReference>
<keyword evidence="12" id="KW-0464">Manganese</keyword>
<organism evidence="15 16">
    <name type="scientific">Vanilla planifolia</name>
    <name type="common">Vanilla</name>
    <dbReference type="NCBI Taxonomy" id="51239"/>
    <lineage>
        <taxon>Eukaryota</taxon>
        <taxon>Viridiplantae</taxon>
        <taxon>Streptophyta</taxon>
        <taxon>Embryophyta</taxon>
        <taxon>Tracheophyta</taxon>
        <taxon>Spermatophyta</taxon>
        <taxon>Magnoliopsida</taxon>
        <taxon>Liliopsida</taxon>
        <taxon>Asparagales</taxon>
        <taxon>Orchidaceae</taxon>
        <taxon>Vanilloideae</taxon>
        <taxon>Vanilleae</taxon>
        <taxon>Vanilla</taxon>
    </lineage>
</organism>
<evidence type="ECO:0000256" key="12">
    <source>
        <dbReference type="ARBA" id="ARBA00023211"/>
    </source>
</evidence>
<feature type="signal peptide" evidence="13">
    <location>
        <begin position="1"/>
        <end position="25"/>
    </location>
</feature>
<name>A0A835UX93_VANPL</name>
<dbReference type="InterPro" id="IPR002659">
    <property type="entry name" value="Glyco_trans_31"/>
</dbReference>
<dbReference type="Pfam" id="PF00337">
    <property type="entry name" value="Gal-bind_lectin"/>
    <property type="match status" value="1"/>
</dbReference>
<dbReference type="GO" id="GO:0030246">
    <property type="term" value="F:carbohydrate binding"/>
    <property type="evidence" value="ECO:0007669"/>
    <property type="project" value="InterPro"/>
</dbReference>